<evidence type="ECO:0008006" key="7">
    <source>
        <dbReference type="Google" id="ProtNLM"/>
    </source>
</evidence>
<dbReference type="InterPro" id="IPR022158">
    <property type="entry name" value="Inositol_phosphatase"/>
</dbReference>
<dbReference type="Proteomes" id="UP000054097">
    <property type="component" value="Unassembled WGS sequence"/>
</dbReference>
<feature type="domain" description="HSac2" evidence="4">
    <location>
        <begin position="765"/>
        <end position="918"/>
    </location>
</feature>
<dbReference type="PANTHER" id="PTHR45662:SF7">
    <property type="entry name" value="SACI DOMAIN PROTEIN (AFU_ORTHOLOGUE AFUA_1G15890)"/>
    <property type="match status" value="1"/>
</dbReference>
<feature type="domain" description="SAC" evidence="3">
    <location>
        <begin position="314"/>
        <end position="693"/>
    </location>
</feature>
<dbReference type="Pfam" id="PF02383">
    <property type="entry name" value="Syja_N"/>
    <property type="match status" value="1"/>
</dbReference>
<feature type="compositionally biased region" description="Polar residues" evidence="2">
    <location>
        <begin position="1"/>
        <end position="10"/>
    </location>
</feature>
<dbReference type="PROSITE" id="PS51791">
    <property type="entry name" value="HSAC2"/>
    <property type="match status" value="1"/>
</dbReference>
<dbReference type="AlphaFoldDB" id="A0A0C3AN28"/>
<keyword evidence="1" id="KW-0175">Coiled coil</keyword>
<evidence type="ECO:0000313" key="6">
    <source>
        <dbReference type="Proteomes" id="UP000054097"/>
    </source>
</evidence>
<evidence type="ECO:0000259" key="4">
    <source>
        <dbReference type="PROSITE" id="PS51791"/>
    </source>
</evidence>
<dbReference type="HOGENOM" id="CLU_006249_0_0_1"/>
<evidence type="ECO:0000313" key="5">
    <source>
        <dbReference type="EMBL" id="KIM25985.1"/>
    </source>
</evidence>
<name>A0A0C3AN28_SERVB</name>
<dbReference type="EMBL" id="KN824309">
    <property type="protein sequence ID" value="KIM25985.1"/>
    <property type="molecule type" value="Genomic_DNA"/>
</dbReference>
<feature type="coiled-coil region" evidence="1">
    <location>
        <begin position="328"/>
        <end position="358"/>
    </location>
</feature>
<dbReference type="GO" id="GO:0046856">
    <property type="term" value="P:phosphatidylinositol dephosphorylation"/>
    <property type="evidence" value="ECO:0007669"/>
    <property type="project" value="TreeGrafter"/>
</dbReference>
<feature type="region of interest" description="Disordered" evidence="2">
    <location>
        <begin position="1"/>
        <end position="52"/>
    </location>
</feature>
<dbReference type="PANTHER" id="PTHR45662">
    <property type="entry name" value="PHOSPHATIDYLINOSITIDE PHOSPHATASE SAC1"/>
    <property type="match status" value="1"/>
</dbReference>
<organism evidence="5 6">
    <name type="scientific">Serendipita vermifera MAFF 305830</name>
    <dbReference type="NCBI Taxonomy" id="933852"/>
    <lineage>
        <taxon>Eukaryota</taxon>
        <taxon>Fungi</taxon>
        <taxon>Dikarya</taxon>
        <taxon>Basidiomycota</taxon>
        <taxon>Agaricomycotina</taxon>
        <taxon>Agaricomycetes</taxon>
        <taxon>Sebacinales</taxon>
        <taxon>Serendipitaceae</taxon>
        <taxon>Serendipita</taxon>
    </lineage>
</organism>
<dbReference type="InterPro" id="IPR002013">
    <property type="entry name" value="SAC_dom"/>
</dbReference>
<keyword evidence="6" id="KW-1185">Reference proteome</keyword>
<dbReference type="OrthoDB" id="405996at2759"/>
<accession>A0A0C3AN28</accession>
<dbReference type="InterPro" id="IPR034753">
    <property type="entry name" value="hSac2"/>
</dbReference>
<sequence>MKRLLNFSSTSKKRGQIEPALNTSSLPKASPSRGDTSPTTSRRPTARKASEPSQLLDLIAAPDALVIRPRPDSAHHLRVAWSKTPTVSEVKGDLSDLAWESNSIQIHGIVGLVSLFSGSYILVITGIADLGNLCSPSRQVYGVTDVLYIPLDYDGAKASLERYINRIRKPVVKQAVRESMQPGDGDSLHVKWQHLPTITPDASSILSSSPSSSGYSTPTTSGVSIGPLANTLADRLSFWKTRRGLDANEASLIASKTTGDHETLGEMLDDIDSGDTASLAPNQAIEDIVTAAVPEPRTSEERYQAVELKVLKEIVRQFTKGGMYFSYTFDLSNSLQRKQQQVERLKKQENILADLNALGDWAKLEPCEGAKPFMEPSPNLPLWQRIDRKFWWNEHLLQPLIESRCHMYILPILQGHFQLTKFHIPTSGELDTPRVGEGEKEEIEVEYVIISRRSRDRGGLRYQRRGIDDKGFVANFVETETIVRLERQETENVFSFVQTRGSIPLFWVQSGYGLKPPPLLDTTRTAEQNMSALKLHFAAVTQRYGTNTCINLAEQHGREGVITDAYRGGMQEANLSDAKYLEWDFHAECRGMRYENISKLTRQLERTFEQQGFYWISGSTTMSQQRGVFRVNCIDCLDRTNVVQSALARIVLESQLETLALLNHPHDGHTQADAVFNDVWANNGDAISRAYAGTSALKGDFTRTGKRDLTGMLNDGINSLARVYTSTFGDWFSQAVIDFLLGNRGLSVFTEFLQNLSSSDPRDALRLSKVREAAIENATAMVVLGDERTVASWTLLSPAEYNVRLSDYFEEKILILTAKAMYIVSYDYSLEKVKKSTRVPLGDILGVQKGAYILSTLNNQTRDPRFNYGMQISFLATRQDTRVTSYSIRNQYVPDGANVHLSSVNMNSKNGTTLSRILSNTTTGNEAVSVAFKSLPVDPQTGAGDDHSSEPLTPQDSINRIIELLVKLCDHFGTVDRGFVSEKDVVSLVEAQKSTTLFSKFEYNFKRLLWLGG</sequence>
<evidence type="ECO:0000259" key="3">
    <source>
        <dbReference type="PROSITE" id="PS50275"/>
    </source>
</evidence>
<gene>
    <name evidence="5" type="ORF">M408DRAFT_330774</name>
</gene>
<protein>
    <recommendedName>
        <fullName evidence="7">SAC domain-containing protein</fullName>
    </recommendedName>
</protein>
<dbReference type="STRING" id="933852.A0A0C3AN28"/>
<dbReference type="GO" id="GO:0005783">
    <property type="term" value="C:endoplasmic reticulum"/>
    <property type="evidence" value="ECO:0007669"/>
    <property type="project" value="TreeGrafter"/>
</dbReference>
<proteinExistence type="predicted"/>
<evidence type="ECO:0000256" key="2">
    <source>
        <dbReference type="SAM" id="MobiDB-lite"/>
    </source>
</evidence>
<reference evidence="6" key="2">
    <citation type="submission" date="2015-01" db="EMBL/GenBank/DDBJ databases">
        <title>Evolutionary Origins and Diversification of the Mycorrhizal Mutualists.</title>
        <authorList>
            <consortium name="DOE Joint Genome Institute"/>
            <consortium name="Mycorrhizal Genomics Consortium"/>
            <person name="Kohler A."/>
            <person name="Kuo A."/>
            <person name="Nagy L.G."/>
            <person name="Floudas D."/>
            <person name="Copeland A."/>
            <person name="Barry K.W."/>
            <person name="Cichocki N."/>
            <person name="Veneault-Fourrey C."/>
            <person name="LaButti K."/>
            <person name="Lindquist E.A."/>
            <person name="Lipzen A."/>
            <person name="Lundell T."/>
            <person name="Morin E."/>
            <person name="Murat C."/>
            <person name="Riley R."/>
            <person name="Ohm R."/>
            <person name="Sun H."/>
            <person name="Tunlid A."/>
            <person name="Henrissat B."/>
            <person name="Grigoriev I.V."/>
            <person name="Hibbett D.S."/>
            <person name="Martin F."/>
        </authorList>
    </citation>
    <scope>NUCLEOTIDE SEQUENCE [LARGE SCALE GENOMIC DNA]</scope>
    <source>
        <strain evidence="6">MAFF 305830</strain>
    </source>
</reference>
<dbReference type="GO" id="GO:0043812">
    <property type="term" value="F:phosphatidylinositol-4-phosphate phosphatase activity"/>
    <property type="evidence" value="ECO:0007669"/>
    <property type="project" value="TreeGrafter"/>
</dbReference>
<feature type="compositionally biased region" description="Low complexity" evidence="2">
    <location>
        <begin position="30"/>
        <end position="43"/>
    </location>
</feature>
<dbReference type="Pfam" id="PF12456">
    <property type="entry name" value="hSac2"/>
    <property type="match status" value="1"/>
</dbReference>
<evidence type="ECO:0000256" key="1">
    <source>
        <dbReference type="SAM" id="Coils"/>
    </source>
</evidence>
<dbReference type="PROSITE" id="PS50275">
    <property type="entry name" value="SAC"/>
    <property type="match status" value="1"/>
</dbReference>
<reference evidence="5 6" key="1">
    <citation type="submission" date="2014-04" db="EMBL/GenBank/DDBJ databases">
        <authorList>
            <consortium name="DOE Joint Genome Institute"/>
            <person name="Kuo A."/>
            <person name="Zuccaro A."/>
            <person name="Kohler A."/>
            <person name="Nagy L.G."/>
            <person name="Floudas D."/>
            <person name="Copeland A."/>
            <person name="Barry K.W."/>
            <person name="Cichocki N."/>
            <person name="Veneault-Fourrey C."/>
            <person name="LaButti K."/>
            <person name="Lindquist E.A."/>
            <person name="Lipzen A."/>
            <person name="Lundell T."/>
            <person name="Morin E."/>
            <person name="Murat C."/>
            <person name="Sun H."/>
            <person name="Tunlid A."/>
            <person name="Henrissat B."/>
            <person name="Grigoriev I.V."/>
            <person name="Hibbett D.S."/>
            <person name="Martin F."/>
            <person name="Nordberg H.P."/>
            <person name="Cantor M.N."/>
            <person name="Hua S.X."/>
        </authorList>
    </citation>
    <scope>NUCLEOTIDE SEQUENCE [LARGE SCALE GENOMIC DNA]</scope>
    <source>
        <strain evidence="5 6">MAFF 305830</strain>
    </source>
</reference>